<proteinExistence type="predicted"/>
<dbReference type="Proteomes" id="UP000245423">
    <property type="component" value="Chromosome 1"/>
</dbReference>
<accession>M1YTQ1</accession>
<dbReference type="HOGENOM" id="CLU_2567939_0_0_9"/>
<name>M1YTQ1_9FIRM</name>
<dbReference type="AlphaFoldDB" id="M1YTQ1"/>
<dbReference type="EMBL" id="LT669839">
    <property type="protein sequence ID" value="SHD77350.1"/>
    <property type="molecule type" value="Genomic_DNA"/>
</dbReference>
<gene>
    <name evidence="1" type="ORF">CUESP1_1993</name>
</gene>
<organism evidence="1 2">
    <name type="scientific">[Clostridium] ultunense Esp</name>
    <dbReference type="NCBI Taxonomy" id="1288971"/>
    <lineage>
        <taxon>Bacteria</taxon>
        <taxon>Bacillati</taxon>
        <taxon>Bacillota</taxon>
        <taxon>Tissierellia</taxon>
        <taxon>Tissierellales</taxon>
        <taxon>Tepidimicrobiaceae</taxon>
        <taxon>Schnuerera</taxon>
    </lineage>
</organism>
<sequence>MEEIIAEKLRWFMLEEDIQLVALAIKGVRNLNFEEVEGLADSIINGMRDILDLDTPLIIIENDIAKVLGQTLDIRLSNKKR</sequence>
<dbReference type="Pfam" id="PF06277">
    <property type="entry name" value="EutA"/>
    <property type="match status" value="1"/>
</dbReference>
<evidence type="ECO:0000313" key="1">
    <source>
        <dbReference type="EMBL" id="SHD77350.1"/>
    </source>
</evidence>
<reference evidence="1 2" key="1">
    <citation type="submission" date="2016-11" db="EMBL/GenBank/DDBJ databases">
        <authorList>
            <person name="Manzoor S."/>
        </authorList>
    </citation>
    <scope>NUCLEOTIDE SEQUENCE [LARGE SCALE GENOMIC DNA]</scope>
    <source>
        <strain evidence="1">Clostridium ultunense strain Esp</strain>
    </source>
</reference>
<keyword evidence="2" id="KW-1185">Reference proteome</keyword>
<evidence type="ECO:0000313" key="2">
    <source>
        <dbReference type="Proteomes" id="UP000245423"/>
    </source>
</evidence>
<protein>
    <submittedName>
        <fullName evidence="1">Uncharacterized protein</fullName>
    </submittedName>
</protein>
<dbReference type="InterPro" id="IPR009377">
    <property type="entry name" value="EutA"/>
</dbReference>